<feature type="binding site" evidence="14">
    <location>
        <position position="204"/>
    </location>
    <ligand>
        <name>pyruvate</name>
        <dbReference type="ChEBI" id="CHEBI:15361"/>
    </ligand>
</feature>
<sequence length="276" mass="29545">MLTGTGVALITPFTSAGEVDYTSLERTVNNLINGRVDFLVVLGTTGESATLTDEEKQQILQCVAVATRGRVPLVLGAGGNDTAALVRSLQTIDTSAFSALLSVAPYYNRPSQQGLYEHFAALAQASPLPILLYNIPSRTGVNLEAETTLRLARDFGNIVGIKESSGSMPQLMQLLAHRPEEFSVLCGDDALGVPAVLLGAQGLISVMANIFPKDTAEMIRLALKGRTHRALELHYRYLDFMTLLCKEGNPVGIKTAMGLTALCNDTVRLPLVQGSE</sequence>
<dbReference type="PIRSF" id="PIRSF001365">
    <property type="entry name" value="DHDPS"/>
    <property type="match status" value="1"/>
</dbReference>
<accession>A0A9D1H929</accession>
<dbReference type="InterPro" id="IPR002220">
    <property type="entry name" value="DapA-like"/>
</dbReference>
<keyword evidence="8" id="KW-0457">Lysine biosynthesis</keyword>
<comment type="function">
    <text evidence="1">Catalyzes the condensation of (S)-aspartate-beta-semialdehyde [(S)-ASA] and pyruvate to 4-hydroxy-tetrahydrodipicolinate (HTPA).</text>
</comment>
<keyword evidence="5" id="KW-0963">Cytoplasm</keyword>
<keyword evidence="6" id="KW-0028">Amino-acid biosynthesis</keyword>
<name>A0A9D1H929_9FLAO</name>
<dbReference type="InterPro" id="IPR005263">
    <property type="entry name" value="DapA"/>
</dbReference>
<keyword evidence="9 15" id="KW-0456">Lyase</keyword>
<dbReference type="NCBIfam" id="TIGR00674">
    <property type="entry name" value="dapA"/>
    <property type="match status" value="1"/>
</dbReference>
<dbReference type="PRINTS" id="PR00146">
    <property type="entry name" value="DHPICSNTHASE"/>
</dbReference>
<reference evidence="15" key="1">
    <citation type="submission" date="2020-10" db="EMBL/GenBank/DDBJ databases">
        <authorList>
            <person name="Gilroy R."/>
        </authorList>
    </citation>
    <scope>NUCLEOTIDE SEQUENCE</scope>
    <source>
        <strain evidence="15">1383</strain>
    </source>
</reference>
<dbReference type="PANTHER" id="PTHR12128">
    <property type="entry name" value="DIHYDRODIPICOLINATE SYNTHASE"/>
    <property type="match status" value="1"/>
</dbReference>
<feature type="active site" description="Proton donor/acceptor" evidence="13">
    <location>
        <position position="133"/>
    </location>
</feature>
<evidence type="ECO:0000313" key="15">
    <source>
        <dbReference type="EMBL" id="HIT97499.1"/>
    </source>
</evidence>
<dbReference type="InterPro" id="IPR020625">
    <property type="entry name" value="Schiff_base-form_aldolases_AS"/>
</dbReference>
<dbReference type="SMART" id="SM01130">
    <property type="entry name" value="DHDPS"/>
    <property type="match status" value="1"/>
</dbReference>
<dbReference type="PROSITE" id="PS00666">
    <property type="entry name" value="DHDPS_2"/>
    <property type="match status" value="1"/>
</dbReference>
<dbReference type="AlphaFoldDB" id="A0A9D1H929"/>
<feature type="non-terminal residue" evidence="15">
    <location>
        <position position="276"/>
    </location>
</feature>
<evidence type="ECO:0000256" key="11">
    <source>
        <dbReference type="ARBA" id="ARBA00047836"/>
    </source>
</evidence>
<evidence type="ECO:0000256" key="3">
    <source>
        <dbReference type="ARBA" id="ARBA00007592"/>
    </source>
</evidence>
<evidence type="ECO:0000313" key="16">
    <source>
        <dbReference type="Proteomes" id="UP000824161"/>
    </source>
</evidence>
<feature type="active site" description="Schiff-base intermediate with substrate" evidence="13">
    <location>
        <position position="162"/>
    </location>
</feature>
<keyword evidence="7" id="KW-0220">Diaminopimelate biosynthesis</keyword>
<keyword evidence="10" id="KW-0704">Schiff base</keyword>
<evidence type="ECO:0000256" key="14">
    <source>
        <dbReference type="PIRSR" id="PIRSR001365-2"/>
    </source>
</evidence>
<proteinExistence type="inferred from homology"/>
<evidence type="ECO:0000256" key="12">
    <source>
        <dbReference type="NCBIfam" id="TIGR00674"/>
    </source>
</evidence>
<dbReference type="EMBL" id="DVLY01000036">
    <property type="protein sequence ID" value="HIT97499.1"/>
    <property type="molecule type" value="Genomic_DNA"/>
</dbReference>
<evidence type="ECO:0000256" key="9">
    <source>
        <dbReference type="ARBA" id="ARBA00023239"/>
    </source>
</evidence>
<comment type="catalytic activity">
    <reaction evidence="11">
        <text>L-aspartate 4-semialdehyde + pyruvate = (2S,4S)-4-hydroxy-2,3,4,5-tetrahydrodipicolinate + H2O + H(+)</text>
        <dbReference type="Rhea" id="RHEA:34171"/>
        <dbReference type="ChEBI" id="CHEBI:15361"/>
        <dbReference type="ChEBI" id="CHEBI:15377"/>
        <dbReference type="ChEBI" id="CHEBI:15378"/>
        <dbReference type="ChEBI" id="CHEBI:67139"/>
        <dbReference type="ChEBI" id="CHEBI:537519"/>
        <dbReference type="EC" id="4.3.3.7"/>
    </reaction>
</comment>
<comment type="similarity">
    <text evidence="3">Belongs to the DapA family.</text>
</comment>
<evidence type="ECO:0000256" key="1">
    <source>
        <dbReference type="ARBA" id="ARBA00003294"/>
    </source>
</evidence>
<dbReference type="PANTHER" id="PTHR12128:SF66">
    <property type="entry name" value="4-HYDROXY-2-OXOGLUTARATE ALDOLASE, MITOCHONDRIAL"/>
    <property type="match status" value="1"/>
</dbReference>
<dbReference type="Pfam" id="PF00701">
    <property type="entry name" value="DHDPS"/>
    <property type="match status" value="1"/>
</dbReference>
<dbReference type="GO" id="GO:0009089">
    <property type="term" value="P:lysine biosynthetic process via diaminopimelate"/>
    <property type="evidence" value="ECO:0007669"/>
    <property type="project" value="UniProtKB-UniRule"/>
</dbReference>
<feature type="binding site" evidence="14">
    <location>
        <position position="45"/>
    </location>
    <ligand>
        <name>pyruvate</name>
        <dbReference type="ChEBI" id="CHEBI:15361"/>
    </ligand>
</feature>
<dbReference type="HAMAP" id="MF_00418">
    <property type="entry name" value="DapA"/>
    <property type="match status" value="1"/>
</dbReference>
<dbReference type="GO" id="GO:0019877">
    <property type="term" value="P:diaminopimelate biosynthetic process"/>
    <property type="evidence" value="ECO:0007669"/>
    <property type="project" value="UniProtKB-KW"/>
</dbReference>
<comment type="pathway">
    <text evidence="2">Amino-acid biosynthesis; L-lysine biosynthesis via DAP pathway; (S)-tetrahydrodipicolinate from L-aspartate: step 3/4.</text>
</comment>
<evidence type="ECO:0000256" key="7">
    <source>
        <dbReference type="ARBA" id="ARBA00022915"/>
    </source>
</evidence>
<gene>
    <name evidence="15" type="ORF">IAC44_01525</name>
</gene>
<dbReference type="Proteomes" id="UP000824161">
    <property type="component" value="Unassembled WGS sequence"/>
</dbReference>
<evidence type="ECO:0000256" key="5">
    <source>
        <dbReference type="ARBA" id="ARBA00022490"/>
    </source>
</evidence>
<dbReference type="CDD" id="cd00950">
    <property type="entry name" value="DHDPS"/>
    <property type="match status" value="1"/>
</dbReference>
<evidence type="ECO:0000256" key="4">
    <source>
        <dbReference type="ARBA" id="ARBA00012086"/>
    </source>
</evidence>
<dbReference type="GO" id="GO:0005829">
    <property type="term" value="C:cytosol"/>
    <property type="evidence" value="ECO:0007669"/>
    <property type="project" value="TreeGrafter"/>
</dbReference>
<reference evidence="15" key="2">
    <citation type="journal article" date="2021" name="PeerJ">
        <title>Extensive microbial diversity within the chicken gut microbiome revealed by metagenomics and culture.</title>
        <authorList>
            <person name="Gilroy R."/>
            <person name="Ravi A."/>
            <person name="Getino M."/>
            <person name="Pursley I."/>
            <person name="Horton D.L."/>
            <person name="Alikhan N.F."/>
            <person name="Baker D."/>
            <person name="Gharbi K."/>
            <person name="Hall N."/>
            <person name="Watson M."/>
            <person name="Adriaenssens E.M."/>
            <person name="Foster-Nyarko E."/>
            <person name="Jarju S."/>
            <person name="Secka A."/>
            <person name="Antonio M."/>
            <person name="Oren A."/>
            <person name="Chaudhuri R.R."/>
            <person name="La Ragione R."/>
            <person name="Hildebrand F."/>
            <person name="Pallen M.J."/>
        </authorList>
    </citation>
    <scope>NUCLEOTIDE SEQUENCE</scope>
    <source>
        <strain evidence="15">1383</strain>
    </source>
</reference>
<dbReference type="InterPro" id="IPR013785">
    <property type="entry name" value="Aldolase_TIM"/>
</dbReference>
<evidence type="ECO:0000256" key="6">
    <source>
        <dbReference type="ARBA" id="ARBA00022605"/>
    </source>
</evidence>
<protein>
    <recommendedName>
        <fullName evidence="4 12">4-hydroxy-tetrahydrodipicolinate synthase</fullName>
        <ecNumber evidence="4 12">4.3.3.7</ecNumber>
    </recommendedName>
</protein>
<evidence type="ECO:0000256" key="10">
    <source>
        <dbReference type="ARBA" id="ARBA00023270"/>
    </source>
</evidence>
<evidence type="ECO:0000256" key="13">
    <source>
        <dbReference type="PIRSR" id="PIRSR001365-1"/>
    </source>
</evidence>
<evidence type="ECO:0000256" key="8">
    <source>
        <dbReference type="ARBA" id="ARBA00023154"/>
    </source>
</evidence>
<dbReference type="Gene3D" id="3.20.20.70">
    <property type="entry name" value="Aldolase class I"/>
    <property type="match status" value="1"/>
</dbReference>
<evidence type="ECO:0000256" key="2">
    <source>
        <dbReference type="ARBA" id="ARBA00005120"/>
    </source>
</evidence>
<dbReference type="SUPFAM" id="SSF51569">
    <property type="entry name" value="Aldolase"/>
    <property type="match status" value="1"/>
</dbReference>
<comment type="caution">
    <text evidence="15">The sequence shown here is derived from an EMBL/GenBank/DDBJ whole genome shotgun (WGS) entry which is preliminary data.</text>
</comment>
<dbReference type="EC" id="4.3.3.7" evidence="4 12"/>
<dbReference type="GO" id="GO:0008840">
    <property type="term" value="F:4-hydroxy-tetrahydrodipicolinate synthase activity"/>
    <property type="evidence" value="ECO:0007669"/>
    <property type="project" value="UniProtKB-UniRule"/>
</dbReference>
<organism evidence="15 16">
    <name type="scientific">Candidatus Merdimorpha stercoravium</name>
    <dbReference type="NCBI Taxonomy" id="2840863"/>
    <lineage>
        <taxon>Bacteria</taxon>
        <taxon>Pseudomonadati</taxon>
        <taxon>Bacteroidota</taxon>
        <taxon>Flavobacteriia</taxon>
        <taxon>Flavobacteriales</taxon>
        <taxon>Candidatus Merdimorpha</taxon>
    </lineage>
</organism>